<proteinExistence type="inferred from homology"/>
<dbReference type="GO" id="GO:0036503">
    <property type="term" value="P:ERAD pathway"/>
    <property type="evidence" value="ECO:0007669"/>
    <property type="project" value="InterPro"/>
</dbReference>
<feature type="domain" description="U-box" evidence="14">
    <location>
        <begin position="942"/>
        <end position="1016"/>
    </location>
</feature>
<gene>
    <name evidence="15" type="ORF">C3L33_01488</name>
</gene>
<feature type="compositionally biased region" description="Basic and acidic residues" evidence="12">
    <location>
        <begin position="773"/>
        <end position="785"/>
    </location>
</feature>
<dbReference type="InterPro" id="IPR045132">
    <property type="entry name" value="UBE4"/>
</dbReference>
<keyword evidence="16" id="KW-1185">Reference proteome</keyword>
<evidence type="ECO:0000256" key="7">
    <source>
        <dbReference type="ARBA" id="ARBA00022490"/>
    </source>
</evidence>
<feature type="region of interest" description="Disordered" evidence="12">
    <location>
        <begin position="766"/>
        <end position="788"/>
    </location>
</feature>
<comment type="catalytic activity">
    <reaction evidence="1">
        <text>S-ubiquitinyl-[E2 ubiquitin-conjugating enzyme]-L-cysteine + [acceptor protein]-L-lysine = [E2 ubiquitin-conjugating enzyme]-L-cysteine + N(6)-ubiquitinyl-[acceptor protein]-L-lysine.</text>
        <dbReference type="EC" id="2.3.2.27"/>
    </reaction>
</comment>
<dbReference type="InterPro" id="IPR019474">
    <property type="entry name" value="Ub_conjug_fac_E4_core"/>
</dbReference>
<evidence type="ECO:0000256" key="8">
    <source>
        <dbReference type="ARBA" id="ARBA00022679"/>
    </source>
</evidence>
<dbReference type="SUPFAM" id="SSF57850">
    <property type="entry name" value="RING/U-box"/>
    <property type="match status" value="1"/>
</dbReference>
<dbReference type="EC" id="2.3.2.27" evidence="6"/>
<dbReference type="Proteomes" id="UP000428333">
    <property type="component" value="Linkage Group LG01"/>
</dbReference>
<evidence type="ECO:0000256" key="11">
    <source>
        <dbReference type="SAM" id="Coils"/>
    </source>
</evidence>
<reference evidence="15 16" key="1">
    <citation type="journal article" date="2019" name="Genome Biol. Evol.">
        <title>The Rhododendron genome and chromosomal organization provide insight into shared whole-genome duplications across the heath family (Ericaceae).</title>
        <authorList>
            <person name="Soza V.L."/>
            <person name="Lindsley D."/>
            <person name="Waalkes A."/>
            <person name="Ramage E."/>
            <person name="Patwardhan R.P."/>
            <person name="Burton J.N."/>
            <person name="Adey A."/>
            <person name="Kumar A."/>
            <person name="Qiu R."/>
            <person name="Shendure J."/>
            <person name="Hall B."/>
        </authorList>
    </citation>
    <scope>NUCLEOTIDE SEQUENCE [LARGE SCALE GENOMIC DNA]</scope>
    <source>
        <strain evidence="15">RSF 1966-606</strain>
    </source>
</reference>
<keyword evidence="13" id="KW-0812">Transmembrane</keyword>
<evidence type="ECO:0000256" key="1">
    <source>
        <dbReference type="ARBA" id="ARBA00000900"/>
    </source>
</evidence>
<comment type="caution">
    <text evidence="15">The sequence shown here is derived from an EMBL/GenBank/DDBJ whole genome shotgun (WGS) entry which is preliminary data.</text>
</comment>
<keyword evidence="7" id="KW-0963">Cytoplasm</keyword>
<evidence type="ECO:0000256" key="9">
    <source>
        <dbReference type="ARBA" id="ARBA00022786"/>
    </source>
</evidence>
<dbReference type="GO" id="GO:0034450">
    <property type="term" value="F:ubiquitin-ubiquitin ligase activity"/>
    <property type="evidence" value="ECO:0007669"/>
    <property type="project" value="InterPro"/>
</dbReference>
<dbReference type="InterPro" id="IPR013083">
    <property type="entry name" value="Znf_RING/FYVE/PHD"/>
</dbReference>
<comment type="subcellular location">
    <subcellularLocation>
        <location evidence="3">Cytoplasm</location>
    </subcellularLocation>
    <subcellularLocation>
        <location evidence="2">Nucleus</location>
    </subcellularLocation>
</comment>
<sequence length="1145" mass="129159">MTAAEILSEGRELRLSRDLMERVLIDRLSGNFTSAEPPFNYLVGCYRRAYDEGKKIANMKDKAVRSEMESIIRQAKKLAVNYCRIHLGNNDMFPNWDVTNSNVSPLLPLIFAEVSSSVDGFGGGSSSGSGGGGVSSPPGFLEEFFKDSDFDSLDSILKQLFEDLRGNVLKVSALGNFQHPLRALLLLIIRRIEFGVEDDFREMTDFVEIFQGDAFDCPLSLGAIYFLMHKLRGENYEYKDVLLNCVLCPIYSFLHESYCKRLDKKVFLHQNVFSLFNTSQQCFSEASTRRPADLLSSFSTIKTVMNNLYDGLSEVLLCLLKNAETRENVLEYLGEVINKNSSRAHMQVRVLVDPISCASSGMFVNLSAVMLRLCFPFAIFSSSCFGFLLLFLNVGDETDIRGLTALHASSEEVAEWLGQENAGKTDVSKQHDAENRFLQSQEATSSGSNIGGPVLHNKPFSSSCGKTKYTFICECFFMTARALNLGLLKAFSDFKHLVQDISRSEDTLSSFKSMQGQAPSQQLELDIARLEKEIELYSQEKLCYEAQILRDGELLQRALSFYRLLVVWLVGLVGGFKMPLPSTCPMEFACMPEHLVEDAMELLIFASRIPKALDGVVLDDFMNFIIMFMGSPDFIRNPYLRAKMVEVLNCWMPRRSGSSVTASLFEGHQLSLEYLVRNLLKLYVDIEFTGSHTQFYDKFNIRHNIAELLEYLWQVPSHRNAWRQIAREEEKGVYLNFLNFLINDSIYLLDESLNKILEMKELEAEMSNTQNGSEDRPKKGRREPDCSTPRKMSIIRIDMKLANEDVTMLAFTSEQITAPFLLPEMVERVASMLNYFLLQLVGPQRKSLSLKDPEKYEFRPKLLLKQIVNIYVHLARGDKENIFPAAITKDGRSYNEQLFSAAADVLQRIGEDPRIINEFIELGAKAKVAASEAMDAEAILGEIPDEFLDPIQYTLMKDPVILPSSRMTVDRPVIQRHLLSDSTDPFNRSHLTSEMLIPDTELKVKIEEFIRSQGLKKHTNTCCFSVSGRGQFGLAVICISRGPLGTSGSAVKWNELVFRHVSVNPMETVAKANFASMEFLNDHVITSVHTDNPPFADGVSLWKAPDFRKIKANRDMPHKPNSGEGKAAVVLIKRMEWDGGGGRFG</sequence>
<dbReference type="EMBL" id="QEFC01000082">
    <property type="protein sequence ID" value="KAE9466605.1"/>
    <property type="molecule type" value="Genomic_DNA"/>
</dbReference>
<evidence type="ECO:0000313" key="16">
    <source>
        <dbReference type="Proteomes" id="UP000428333"/>
    </source>
</evidence>
<feature type="transmembrane region" description="Helical" evidence="13">
    <location>
        <begin position="560"/>
        <end position="580"/>
    </location>
</feature>
<evidence type="ECO:0000256" key="10">
    <source>
        <dbReference type="ARBA" id="ARBA00023242"/>
    </source>
</evidence>
<feature type="non-terminal residue" evidence="15">
    <location>
        <position position="1"/>
    </location>
</feature>
<comment type="similarity">
    <text evidence="5">Belongs to the ubiquitin conjugation factor E4 family.</text>
</comment>
<dbReference type="SMART" id="SM00504">
    <property type="entry name" value="Ubox"/>
    <property type="match status" value="1"/>
</dbReference>
<keyword evidence="8" id="KW-0808">Transferase</keyword>
<accession>A0A6A4M7Q4</accession>
<keyword evidence="11" id="KW-0175">Coiled coil</keyword>
<protein>
    <recommendedName>
        <fullName evidence="6">RING-type E3 ubiquitin transferase</fullName>
        <ecNumber evidence="6">2.3.2.27</ecNumber>
    </recommendedName>
</protein>
<dbReference type="PANTHER" id="PTHR13931:SF2">
    <property type="entry name" value="UBIQUITIN CONJUGATION FACTOR E4 B"/>
    <property type="match status" value="1"/>
</dbReference>
<keyword evidence="9" id="KW-0833">Ubl conjugation pathway</keyword>
<evidence type="ECO:0000256" key="2">
    <source>
        <dbReference type="ARBA" id="ARBA00004123"/>
    </source>
</evidence>
<keyword evidence="13" id="KW-1133">Transmembrane helix</keyword>
<dbReference type="Gene3D" id="3.30.40.10">
    <property type="entry name" value="Zinc/RING finger domain, C3HC4 (zinc finger)"/>
    <property type="match status" value="1"/>
</dbReference>
<evidence type="ECO:0000256" key="6">
    <source>
        <dbReference type="ARBA" id="ARBA00012483"/>
    </source>
</evidence>
<evidence type="ECO:0000259" key="14">
    <source>
        <dbReference type="PROSITE" id="PS51698"/>
    </source>
</evidence>
<dbReference type="CDD" id="cd16657">
    <property type="entry name" value="RING-Ubox_UBE4A"/>
    <property type="match status" value="1"/>
</dbReference>
<evidence type="ECO:0000256" key="13">
    <source>
        <dbReference type="SAM" id="Phobius"/>
    </source>
</evidence>
<dbReference type="GO" id="GO:0005634">
    <property type="term" value="C:nucleus"/>
    <property type="evidence" value="ECO:0007669"/>
    <property type="project" value="UniProtKB-SubCell"/>
</dbReference>
<name>A0A6A4M7Q4_9ERIC</name>
<evidence type="ECO:0000256" key="12">
    <source>
        <dbReference type="SAM" id="MobiDB-lite"/>
    </source>
</evidence>
<feature type="coiled-coil region" evidence="11">
    <location>
        <begin position="520"/>
        <end position="547"/>
    </location>
</feature>
<dbReference type="AlphaFoldDB" id="A0A6A4M7Q4"/>
<dbReference type="PANTHER" id="PTHR13931">
    <property type="entry name" value="UBIQUITINATION FACTOR E4"/>
    <property type="match status" value="1"/>
</dbReference>
<dbReference type="GO" id="GO:0000209">
    <property type="term" value="P:protein polyubiquitination"/>
    <property type="evidence" value="ECO:0007669"/>
    <property type="project" value="TreeGrafter"/>
</dbReference>
<feature type="transmembrane region" description="Helical" evidence="13">
    <location>
        <begin position="369"/>
        <end position="392"/>
    </location>
</feature>
<evidence type="ECO:0000313" key="15">
    <source>
        <dbReference type="EMBL" id="KAE9466605.1"/>
    </source>
</evidence>
<dbReference type="GO" id="GO:0005737">
    <property type="term" value="C:cytoplasm"/>
    <property type="evidence" value="ECO:0007669"/>
    <property type="project" value="UniProtKB-SubCell"/>
</dbReference>
<comment type="pathway">
    <text evidence="4">Protein modification; protein ubiquitination.</text>
</comment>
<dbReference type="UniPathway" id="UPA00143"/>
<dbReference type="PROSITE" id="PS51698">
    <property type="entry name" value="U_BOX"/>
    <property type="match status" value="1"/>
</dbReference>
<dbReference type="Pfam" id="PF04564">
    <property type="entry name" value="U-box"/>
    <property type="match status" value="1"/>
</dbReference>
<dbReference type="InterPro" id="IPR003613">
    <property type="entry name" value="Ubox_domain"/>
</dbReference>
<evidence type="ECO:0000256" key="4">
    <source>
        <dbReference type="ARBA" id="ARBA00004906"/>
    </source>
</evidence>
<keyword evidence="13" id="KW-0472">Membrane</keyword>
<organism evidence="15 16">
    <name type="scientific">Rhododendron williamsianum</name>
    <dbReference type="NCBI Taxonomy" id="262921"/>
    <lineage>
        <taxon>Eukaryota</taxon>
        <taxon>Viridiplantae</taxon>
        <taxon>Streptophyta</taxon>
        <taxon>Embryophyta</taxon>
        <taxon>Tracheophyta</taxon>
        <taxon>Spermatophyta</taxon>
        <taxon>Magnoliopsida</taxon>
        <taxon>eudicotyledons</taxon>
        <taxon>Gunneridae</taxon>
        <taxon>Pentapetalae</taxon>
        <taxon>asterids</taxon>
        <taxon>Ericales</taxon>
        <taxon>Ericaceae</taxon>
        <taxon>Ericoideae</taxon>
        <taxon>Rhodoreae</taxon>
        <taxon>Rhododendron</taxon>
    </lineage>
</organism>
<dbReference type="OrthoDB" id="20295at2759"/>
<keyword evidence="10" id="KW-0539">Nucleus</keyword>
<evidence type="ECO:0000256" key="5">
    <source>
        <dbReference type="ARBA" id="ARBA00007434"/>
    </source>
</evidence>
<dbReference type="GO" id="GO:0000151">
    <property type="term" value="C:ubiquitin ligase complex"/>
    <property type="evidence" value="ECO:0007669"/>
    <property type="project" value="InterPro"/>
</dbReference>
<evidence type="ECO:0000256" key="3">
    <source>
        <dbReference type="ARBA" id="ARBA00004496"/>
    </source>
</evidence>
<dbReference type="GO" id="GO:0006511">
    <property type="term" value="P:ubiquitin-dependent protein catabolic process"/>
    <property type="evidence" value="ECO:0007669"/>
    <property type="project" value="InterPro"/>
</dbReference>
<dbReference type="Pfam" id="PF10408">
    <property type="entry name" value="Ufd2P_core"/>
    <property type="match status" value="1"/>
</dbReference>
<dbReference type="FunFam" id="3.30.40.10:FF:000055">
    <property type="entry name" value="Ubiquitin conjugation factor e4 a"/>
    <property type="match status" value="1"/>
</dbReference>